<keyword evidence="1" id="KW-0378">Hydrolase</keyword>
<evidence type="ECO:0000313" key="1">
    <source>
        <dbReference type="EMBL" id="KAI4871043.1"/>
    </source>
</evidence>
<name>A0ACB9ZH88_9PEZI</name>
<accession>A0ACB9ZH88</accession>
<reference evidence="1 2" key="1">
    <citation type="journal article" date="2022" name="New Phytol.">
        <title>Ecological generalism drives hyperdiversity of secondary metabolite gene clusters in xylarialean endophytes.</title>
        <authorList>
            <person name="Franco M.E.E."/>
            <person name="Wisecaver J.H."/>
            <person name="Arnold A.E."/>
            <person name="Ju Y.M."/>
            <person name="Slot J.C."/>
            <person name="Ahrendt S."/>
            <person name="Moore L.P."/>
            <person name="Eastman K.E."/>
            <person name="Scott K."/>
            <person name="Konkel Z."/>
            <person name="Mondo S.J."/>
            <person name="Kuo A."/>
            <person name="Hayes R.D."/>
            <person name="Haridas S."/>
            <person name="Andreopoulos B."/>
            <person name="Riley R."/>
            <person name="LaButti K."/>
            <person name="Pangilinan J."/>
            <person name="Lipzen A."/>
            <person name="Amirebrahimi M."/>
            <person name="Yan J."/>
            <person name="Adam C."/>
            <person name="Keymanesh K."/>
            <person name="Ng V."/>
            <person name="Louie K."/>
            <person name="Northen T."/>
            <person name="Drula E."/>
            <person name="Henrissat B."/>
            <person name="Hsieh H.M."/>
            <person name="Youens-Clark K."/>
            <person name="Lutzoni F."/>
            <person name="Miadlikowska J."/>
            <person name="Eastwood D.C."/>
            <person name="Hamelin R.C."/>
            <person name="Grigoriev I.V."/>
            <person name="U'Ren J.M."/>
        </authorList>
    </citation>
    <scope>NUCLEOTIDE SEQUENCE [LARGE SCALE GENOMIC DNA]</scope>
    <source>
        <strain evidence="1 2">CBS 119005</strain>
    </source>
</reference>
<comment type="caution">
    <text evidence="1">The sequence shown here is derived from an EMBL/GenBank/DDBJ whole genome shotgun (WGS) entry which is preliminary data.</text>
</comment>
<gene>
    <name evidence="1" type="ORF">F4820DRAFT_1636</name>
</gene>
<dbReference type="EMBL" id="MU393421">
    <property type="protein sequence ID" value="KAI4871043.1"/>
    <property type="molecule type" value="Genomic_DNA"/>
</dbReference>
<proteinExistence type="predicted"/>
<sequence>MASRSFRILSSTIWFLAILQDVFAQSCWRDTPCTGPETAAFPGEWESNMFTPSSRIVTPEAVFDLETGESSLLGSVPLTSAQSGIYYDFGLEVGGVATIQFSVSATDGDGALGIAFTEAKDWIGPVSDSSSGIYSRKDGALYANFSSTGNNTYVMPDEQLRGGFRYMTLFLAGASSSVTINNVSLELSFQPTWSNLRAYQGYFHSNDDLLNKIWYSGAYTIQTNALHPSTGRAWPGPDSQWLNNGDIGTGNTINTDGAKRDRTVWPGDMGVAISAAFYSTGDIESVKNSLATLYSIQAEDGLLPFSGPPLLATNSDTYHMWTMIGTYNYVLYSGDLDFIREIWAKYLAAMDFVANQLDSSLGLLNITGYTEDWGRFYTDSTSASAQMLYYRTLVTGSALATWLGDTTGVNSTWLDSASQLQSAINARLWDETSGAFDNSVESRDNNTGLHPQDGNALAVLFGVVNATSDQGKDISTSLTQNWTPIGAESPELPGEVSPFISSFEIQAHLLAGQTQRALDLIRTSWGWYLNNENGTQSTMVEGYLVDGSFGYRHDAGYQEDYSYTSHSHGWATGPVTALTEYVLGLSITSLAGATWQLAPQFGDLQHVEGGFTTSLGKYSAAWTVEDDGGYVLDYSAPEGTSGVLVLPVSSQGGRYRIAVDGQVMMANFSQSQSVETGNNGNLYIIEGRGGKHRIEVG</sequence>
<organism evidence="1 2">
    <name type="scientific">Hypoxylon rubiginosum</name>
    <dbReference type="NCBI Taxonomy" id="110542"/>
    <lineage>
        <taxon>Eukaryota</taxon>
        <taxon>Fungi</taxon>
        <taxon>Dikarya</taxon>
        <taxon>Ascomycota</taxon>
        <taxon>Pezizomycotina</taxon>
        <taxon>Sordariomycetes</taxon>
        <taxon>Xylariomycetidae</taxon>
        <taxon>Xylariales</taxon>
        <taxon>Hypoxylaceae</taxon>
        <taxon>Hypoxylon</taxon>
    </lineage>
</organism>
<keyword evidence="2" id="KW-1185">Reference proteome</keyword>
<protein>
    <submittedName>
        <fullName evidence="1">Glycoside hydrolase family 78 protein</fullName>
    </submittedName>
</protein>
<dbReference type="Proteomes" id="UP001497700">
    <property type="component" value="Unassembled WGS sequence"/>
</dbReference>
<evidence type="ECO:0000313" key="2">
    <source>
        <dbReference type="Proteomes" id="UP001497700"/>
    </source>
</evidence>